<protein>
    <submittedName>
        <fullName evidence="1">Virion morphogenesis protein</fullName>
    </submittedName>
</protein>
<accession>A0A8S5P3A6</accession>
<proteinExistence type="predicted"/>
<evidence type="ECO:0000313" key="1">
    <source>
        <dbReference type="EMBL" id="DAE00913.1"/>
    </source>
</evidence>
<name>A0A8S5P3A6_9CAUD</name>
<reference evidence="1" key="1">
    <citation type="journal article" date="2021" name="Proc. Natl. Acad. Sci. U.S.A.">
        <title>A Catalog of Tens of Thousands of Viruses from Human Metagenomes Reveals Hidden Associations with Chronic Diseases.</title>
        <authorList>
            <person name="Tisza M.J."/>
            <person name="Buck C.B."/>
        </authorList>
    </citation>
    <scope>NUCLEOTIDE SEQUENCE</scope>
    <source>
        <strain evidence="1">CtNwR4</strain>
    </source>
</reference>
<sequence>MQVRDNVLPHLRRVKAELEKLNGTRIKIGIQGNADSELLMIARVHEYGATITPKATRNLCIPIHKDSYDKSPRDFQDLFFIRSRDGYLFGVVAKKGRRDKENPDNLKFLFLLLPSVTIPERSFIRAGFDHNKNKLAEIVQNEVALIWQGQQTADGAISWIGGQAVGLIQQFMTDASNFEPKGKIQRERYPSYAGSPLMVTGRLRNSITWEVEE</sequence>
<organism evidence="1">
    <name type="scientific">Siphoviridae sp. ctNwR4</name>
    <dbReference type="NCBI Taxonomy" id="2825474"/>
    <lineage>
        <taxon>Viruses</taxon>
        <taxon>Duplodnaviria</taxon>
        <taxon>Heunggongvirae</taxon>
        <taxon>Uroviricota</taxon>
        <taxon>Caudoviricetes</taxon>
    </lineage>
</organism>
<dbReference type="EMBL" id="BK015315">
    <property type="protein sequence ID" value="DAE00913.1"/>
    <property type="molecule type" value="Genomic_DNA"/>
</dbReference>